<comment type="caution">
    <text evidence="1">The sequence shown here is derived from an EMBL/GenBank/DDBJ whole genome shotgun (WGS) entry which is preliminary data.</text>
</comment>
<dbReference type="AlphaFoldDB" id="A0A4Y2DB86"/>
<organism evidence="1 2">
    <name type="scientific">Araneus ventricosus</name>
    <name type="common">Orbweaver spider</name>
    <name type="synonym">Epeira ventricosa</name>
    <dbReference type="NCBI Taxonomy" id="182803"/>
    <lineage>
        <taxon>Eukaryota</taxon>
        <taxon>Metazoa</taxon>
        <taxon>Ecdysozoa</taxon>
        <taxon>Arthropoda</taxon>
        <taxon>Chelicerata</taxon>
        <taxon>Arachnida</taxon>
        <taxon>Araneae</taxon>
        <taxon>Araneomorphae</taxon>
        <taxon>Entelegynae</taxon>
        <taxon>Araneoidea</taxon>
        <taxon>Araneidae</taxon>
        <taxon>Araneus</taxon>
    </lineage>
</organism>
<reference evidence="1 2" key="1">
    <citation type="journal article" date="2019" name="Sci. Rep.">
        <title>Orb-weaving spider Araneus ventricosus genome elucidates the spidroin gene catalogue.</title>
        <authorList>
            <person name="Kono N."/>
            <person name="Nakamura H."/>
            <person name="Ohtoshi R."/>
            <person name="Moran D.A.P."/>
            <person name="Shinohara A."/>
            <person name="Yoshida Y."/>
            <person name="Fujiwara M."/>
            <person name="Mori M."/>
            <person name="Tomita M."/>
            <person name="Arakawa K."/>
        </authorList>
    </citation>
    <scope>NUCLEOTIDE SEQUENCE [LARGE SCALE GENOMIC DNA]</scope>
</reference>
<name>A0A4Y2DB86_ARAVE</name>
<dbReference type="EMBL" id="BGPR01000336">
    <property type="protein sequence ID" value="GBM13941.1"/>
    <property type="molecule type" value="Genomic_DNA"/>
</dbReference>
<accession>A0A4Y2DB86</accession>
<evidence type="ECO:0000313" key="2">
    <source>
        <dbReference type="Proteomes" id="UP000499080"/>
    </source>
</evidence>
<dbReference type="Proteomes" id="UP000499080">
    <property type="component" value="Unassembled WGS sequence"/>
</dbReference>
<protein>
    <submittedName>
        <fullName evidence="1">Uncharacterized protein</fullName>
    </submittedName>
</protein>
<proteinExistence type="predicted"/>
<sequence>MSPVVQSALANLFDYFSDIIIKDREDSIKLGSKVVDLESSIVETDAASLNLKIKDLERKVIYAKGKLAEADNLNKIVTDVCKENVRLFNKIEEMSKSPVSSFSEMFQRERSASRTRTMNLKRQVH</sequence>
<gene>
    <name evidence="1" type="ORF">AVEN_152371_1</name>
</gene>
<keyword evidence="2" id="KW-1185">Reference proteome</keyword>
<evidence type="ECO:0000313" key="1">
    <source>
        <dbReference type="EMBL" id="GBM13941.1"/>
    </source>
</evidence>